<organism evidence="1 2">
    <name type="scientific">Mytilus edulis</name>
    <name type="common">Blue mussel</name>
    <dbReference type="NCBI Taxonomy" id="6550"/>
    <lineage>
        <taxon>Eukaryota</taxon>
        <taxon>Metazoa</taxon>
        <taxon>Spiralia</taxon>
        <taxon>Lophotrochozoa</taxon>
        <taxon>Mollusca</taxon>
        <taxon>Bivalvia</taxon>
        <taxon>Autobranchia</taxon>
        <taxon>Pteriomorphia</taxon>
        <taxon>Mytilida</taxon>
        <taxon>Mytiloidea</taxon>
        <taxon>Mytilidae</taxon>
        <taxon>Mytilinae</taxon>
        <taxon>Mytilus</taxon>
    </lineage>
</organism>
<proteinExistence type="predicted"/>
<dbReference type="Proteomes" id="UP000683360">
    <property type="component" value="Unassembled WGS sequence"/>
</dbReference>
<protein>
    <submittedName>
        <fullName evidence="1">Uncharacterized protein</fullName>
    </submittedName>
</protein>
<dbReference type="AlphaFoldDB" id="A0A8S3VNW2"/>
<gene>
    <name evidence="1" type="ORF">MEDL_68302</name>
</gene>
<evidence type="ECO:0000313" key="2">
    <source>
        <dbReference type="Proteomes" id="UP000683360"/>
    </source>
</evidence>
<name>A0A8S3VNW2_MYTED</name>
<sequence>MEIKKCENFEEYGNVSIGTTFFPPFLLPKSYEQTSIIQTVYFRILDQLSHPVSIQLATWMEGLCFDVCRTFSNQQILNSCGYNACYTTLKLRKAENTFMTDKSSADVPTQIFDAGVNCVLGIDVNDSEDLTGEQIIQVIASFYTGKSFNWFDGPLSLNNSIIQMDHNYTNYLQSKRQCLILVCIVNTLDSDVKTVLITINVTIR</sequence>
<comment type="caution">
    <text evidence="1">The sequence shown here is derived from an EMBL/GenBank/DDBJ whole genome shotgun (WGS) entry which is preliminary data.</text>
</comment>
<dbReference type="EMBL" id="CAJPWZ010003318">
    <property type="protein sequence ID" value="CAG2256872.1"/>
    <property type="molecule type" value="Genomic_DNA"/>
</dbReference>
<evidence type="ECO:0000313" key="1">
    <source>
        <dbReference type="EMBL" id="CAG2256872.1"/>
    </source>
</evidence>
<keyword evidence="2" id="KW-1185">Reference proteome</keyword>
<reference evidence="1" key="1">
    <citation type="submission" date="2021-03" db="EMBL/GenBank/DDBJ databases">
        <authorList>
            <person name="Bekaert M."/>
        </authorList>
    </citation>
    <scope>NUCLEOTIDE SEQUENCE</scope>
</reference>
<accession>A0A8S3VNW2</accession>